<organism evidence="1 2">
    <name type="scientific">Stakelama pacifica</name>
    <dbReference type="NCBI Taxonomy" id="517720"/>
    <lineage>
        <taxon>Bacteria</taxon>
        <taxon>Pseudomonadati</taxon>
        <taxon>Pseudomonadota</taxon>
        <taxon>Alphaproteobacteria</taxon>
        <taxon>Sphingomonadales</taxon>
        <taxon>Sphingomonadaceae</taxon>
        <taxon>Stakelama</taxon>
    </lineage>
</organism>
<evidence type="ECO:0000313" key="2">
    <source>
        <dbReference type="Proteomes" id="UP000295493"/>
    </source>
</evidence>
<dbReference type="Proteomes" id="UP000295493">
    <property type="component" value="Unassembled WGS sequence"/>
</dbReference>
<dbReference type="RefSeq" id="WP_133495994.1">
    <property type="nucleotide sequence ID" value="NZ_BMLU01000008.1"/>
</dbReference>
<sequence length="145" mass="15196">MKKFLLPLALIIAGIGVGAGSGYGAGLVLGSPDDAHGAQEAVKTSFVPVPHMVAPLVLPDGRLSGYMAFEVQLEVPEKDVDSVTQRIPFVQHAINLRTYRTPLAAGVDGTIPDIEKFRQVVADAAKEALGQGVVQRVAVTKAVPD</sequence>
<name>A0A4R6FIC9_9SPHN</name>
<evidence type="ECO:0000313" key="1">
    <source>
        <dbReference type="EMBL" id="TDN81136.1"/>
    </source>
</evidence>
<reference evidence="1 2" key="1">
    <citation type="submission" date="2019-03" db="EMBL/GenBank/DDBJ databases">
        <title>Genomic Encyclopedia of Type Strains, Phase IV (KMG-IV): sequencing the most valuable type-strain genomes for metagenomic binning, comparative biology and taxonomic classification.</title>
        <authorList>
            <person name="Goeker M."/>
        </authorList>
    </citation>
    <scope>NUCLEOTIDE SEQUENCE [LARGE SCALE GENOMIC DNA]</scope>
    <source>
        <strain evidence="1 2">DSM 25059</strain>
    </source>
</reference>
<comment type="caution">
    <text evidence="1">The sequence shown here is derived from an EMBL/GenBank/DDBJ whole genome shotgun (WGS) entry which is preliminary data.</text>
</comment>
<protein>
    <submittedName>
        <fullName evidence="1">Uncharacterized protein</fullName>
    </submittedName>
</protein>
<gene>
    <name evidence="1" type="ORF">EV664_10878</name>
</gene>
<proteinExistence type="predicted"/>
<accession>A0A4R6FIC9</accession>
<dbReference type="EMBL" id="SNWD01000008">
    <property type="protein sequence ID" value="TDN81136.1"/>
    <property type="molecule type" value="Genomic_DNA"/>
</dbReference>
<keyword evidence="2" id="KW-1185">Reference proteome</keyword>
<dbReference type="OrthoDB" id="7502927at2"/>
<dbReference type="AlphaFoldDB" id="A0A4R6FIC9"/>